<dbReference type="HAMAP" id="MF_00772">
    <property type="entry name" value="OGT"/>
    <property type="match status" value="1"/>
</dbReference>
<evidence type="ECO:0000256" key="3">
    <source>
        <dbReference type="ARBA" id="ARBA00022603"/>
    </source>
</evidence>
<evidence type="ECO:0000256" key="2">
    <source>
        <dbReference type="ARBA" id="ARBA00008711"/>
    </source>
</evidence>
<comment type="function">
    <text evidence="8">Involved in the cellular defense against the biological effects of O6-methylguanine (O6-MeG) and O4-methylthymine (O4-MeT) in DNA. Repairs the methylated nucleobase in DNA by stoichiometrically transferring the methyl group to a cysteine residue in the enzyme. This is a suicide reaction: the enzyme is irreversibly inactivated.</text>
</comment>
<reference evidence="11 12" key="1">
    <citation type="submission" date="2020-05" db="EMBL/GenBank/DDBJ databases">
        <title>Complete genome sequence of Hymenobacter sp. TS19 in Coasted Sand Dune.</title>
        <authorList>
            <person name="Lee J.-H."/>
            <person name="Jung J.-H."/>
            <person name="Jeong S."/>
            <person name="Zhao L."/>
            <person name="Kim M.-K."/>
            <person name="Seo H.-S."/>
            <person name="Lim S."/>
        </authorList>
    </citation>
    <scope>NUCLEOTIDE SEQUENCE [LARGE SCALE GENOMIC DNA]</scope>
    <source>
        <strain evidence="11 12">TS19</strain>
    </source>
</reference>
<dbReference type="FunFam" id="1.10.10.10:FF:000214">
    <property type="entry name" value="Methylated-DNA--protein-cysteine methyltransferase"/>
    <property type="match status" value="1"/>
</dbReference>
<keyword evidence="6 8" id="KW-0234">DNA repair</keyword>
<dbReference type="InterPro" id="IPR036217">
    <property type="entry name" value="MethylDNA_cys_MeTrfase_DNAb"/>
</dbReference>
<dbReference type="GO" id="GO:0032259">
    <property type="term" value="P:methylation"/>
    <property type="evidence" value="ECO:0007669"/>
    <property type="project" value="UniProtKB-KW"/>
</dbReference>
<organism evidence="11 12">
    <name type="scientific">Hymenobacter taeanensis</name>
    <dbReference type="NCBI Taxonomy" id="2735321"/>
    <lineage>
        <taxon>Bacteria</taxon>
        <taxon>Pseudomonadati</taxon>
        <taxon>Bacteroidota</taxon>
        <taxon>Cytophagia</taxon>
        <taxon>Cytophagales</taxon>
        <taxon>Hymenobacteraceae</taxon>
        <taxon>Hymenobacter</taxon>
    </lineage>
</organism>
<dbReference type="InterPro" id="IPR008332">
    <property type="entry name" value="MethylG_MeTrfase_N"/>
</dbReference>
<name>A0A6M6BEW6_9BACT</name>
<evidence type="ECO:0000256" key="1">
    <source>
        <dbReference type="ARBA" id="ARBA00001286"/>
    </source>
</evidence>
<evidence type="ECO:0000313" key="11">
    <source>
        <dbReference type="EMBL" id="QJX46509.1"/>
    </source>
</evidence>
<dbReference type="Gene3D" id="1.10.10.10">
    <property type="entry name" value="Winged helix-like DNA-binding domain superfamily/Winged helix DNA-binding domain"/>
    <property type="match status" value="1"/>
</dbReference>
<dbReference type="GO" id="GO:0005737">
    <property type="term" value="C:cytoplasm"/>
    <property type="evidence" value="ECO:0007669"/>
    <property type="project" value="UniProtKB-SubCell"/>
</dbReference>
<feature type="domain" description="Methylated-DNA-[protein]-cysteine S-methyltransferase DNA binding" evidence="9">
    <location>
        <begin position="78"/>
        <end position="157"/>
    </location>
</feature>
<evidence type="ECO:0000256" key="7">
    <source>
        <dbReference type="ARBA" id="ARBA00049348"/>
    </source>
</evidence>
<comment type="similarity">
    <text evidence="2 8">Belongs to the MGMT family.</text>
</comment>
<comment type="subcellular location">
    <subcellularLocation>
        <location evidence="8">Cytoplasm</location>
    </subcellularLocation>
</comment>
<dbReference type="InterPro" id="IPR014048">
    <property type="entry name" value="MethylDNA_cys_MeTrfase_DNA-bd"/>
</dbReference>
<dbReference type="InterPro" id="IPR036388">
    <property type="entry name" value="WH-like_DNA-bd_sf"/>
</dbReference>
<dbReference type="GO" id="GO:0003908">
    <property type="term" value="F:methylated-DNA-[protein]-cysteine S-methyltransferase activity"/>
    <property type="evidence" value="ECO:0007669"/>
    <property type="project" value="UniProtKB-UniRule"/>
</dbReference>
<keyword evidence="5 8" id="KW-0227">DNA damage</keyword>
<dbReference type="EMBL" id="CP053538">
    <property type="protein sequence ID" value="QJX46509.1"/>
    <property type="molecule type" value="Genomic_DNA"/>
</dbReference>
<sequence>MSEVSACLSSPLGLLEIRGSDAGLTTIRFVDEPAIGLHETRKEAVPQCLLEGYCQLQAYFNRELQHFSLSYAITQGTEFQRNVWAVLAQVEFGRTASYLDLARLLQNPGAVRAVGAANGQNPLAIVWPCHRIIGASGQLTGYAGGLARKRWLLAFERPATQGELFAL</sequence>
<dbReference type="GO" id="GO:0006307">
    <property type="term" value="P:DNA alkylation repair"/>
    <property type="evidence" value="ECO:0007669"/>
    <property type="project" value="UniProtKB-UniRule"/>
</dbReference>
<comment type="miscellaneous">
    <text evidence="8">This enzyme catalyzes only one turnover and therefore is not strictly catalytic. According to one definition, an enzyme is a biocatalyst that acts repeatedly and over many reaction cycles.</text>
</comment>
<dbReference type="Pfam" id="PF01035">
    <property type="entry name" value="DNA_binding_1"/>
    <property type="match status" value="1"/>
</dbReference>
<protein>
    <recommendedName>
        <fullName evidence="8">Methylated-DNA--protein-cysteine methyltransferase</fullName>
        <ecNumber evidence="8">2.1.1.63</ecNumber>
    </recommendedName>
    <alternativeName>
        <fullName evidence="8">6-O-methylguanine-DNA methyltransferase</fullName>
        <shortName evidence="8">MGMT</shortName>
    </alternativeName>
    <alternativeName>
        <fullName evidence="8">O-6-methylguanine-DNA-alkyltransferase</fullName>
    </alternativeName>
</protein>
<evidence type="ECO:0000313" key="12">
    <source>
        <dbReference type="Proteomes" id="UP000501623"/>
    </source>
</evidence>
<keyword evidence="3 8" id="KW-0489">Methyltransferase</keyword>
<dbReference type="InterPro" id="IPR023546">
    <property type="entry name" value="MGMT"/>
</dbReference>
<evidence type="ECO:0000259" key="10">
    <source>
        <dbReference type="Pfam" id="PF02870"/>
    </source>
</evidence>
<comment type="catalytic activity">
    <reaction evidence="7 8">
        <text>a 6-O-methyl-2'-deoxyguanosine in DNA + L-cysteinyl-[protein] = S-methyl-L-cysteinyl-[protein] + a 2'-deoxyguanosine in DNA</text>
        <dbReference type="Rhea" id="RHEA:24000"/>
        <dbReference type="Rhea" id="RHEA-COMP:10131"/>
        <dbReference type="Rhea" id="RHEA-COMP:10132"/>
        <dbReference type="Rhea" id="RHEA-COMP:11367"/>
        <dbReference type="Rhea" id="RHEA-COMP:11368"/>
        <dbReference type="ChEBI" id="CHEBI:29950"/>
        <dbReference type="ChEBI" id="CHEBI:82612"/>
        <dbReference type="ChEBI" id="CHEBI:85445"/>
        <dbReference type="ChEBI" id="CHEBI:85448"/>
        <dbReference type="EC" id="2.1.1.63"/>
    </reaction>
</comment>
<dbReference type="InterPro" id="IPR036631">
    <property type="entry name" value="MGMT_N_sf"/>
</dbReference>
<evidence type="ECO:0000259" key="9">
    <source>
        <dbReference type="Pfam" id="PF01035"/>
    </source>
</evidence>
<proteinExistence type="inferred from homology"/>
<evidence type="ECO:0000256" key="4">
    <source>
        <dbReference type="ARBA" id="ARBA00022679"/>
    </source>
</evidence>
<keyword evidence="12" id="KW-1185">Reference proteome</keyword>
<dbReference type="AlphaFoldDB" id="A0A6M6BEW6"/>
<dbReference type="SUPFAM" id="SSF53155">
    <property type="entry name" value="Methylated DNA-protein cysteine methyltransferase domain"/>
    <property type="match status" value="1"/>
</dbReference>
<dbReference type="PANTHER" id="PTHR10815">
    <property type="entry name" value="METHYLATED-DNA--PROTEIN-CYSTEINE METHYLTRANSFERASE"/>
    <property type="match status" value="1"/>
</dbReference>
<evidence type="ECO:0000256" key="6">
    <source>
        <dbReference type="ARBA" id="ARBA00023204"/>
    </source>
</evidence>
<comment type="catalytic activity">
    <reaction evidence="1 8">
        <text>a 4-O-methyl-thymidine in DNA + L-cysteinyl-[protein] = a thymidine in DNA + S-methyl-L-cysteinyl-[protein]</text>
        <dbReference type="Rhea" id="RHEA:53428"/>
        <dbReference type="Rhea" id="RHEA-COMP:10131"/>
        <dbReference type="Rhea" id="RHEA-COMP:10132"/>
        <dbReference type="Rhea" id="RHEA-COMP:13555"/>
        <dbReference type="Rhea" id="RHEA-COMP:13556"/>
        <dbReference type="ChEBI" id="CHEBI:29950"/>
        <dbReference type="ChEBI" id="CHEBI:82612"/>
        <dbReference type="ChEBI" id="CHEBI:137386"/>
        <dbReference type="ChEBI" id="CHEBI:137387"/>
        <dbReference type="EC" id="2.1.1.63"/>
    </reaction>
</comment>
<dbReference type="CDD" id="cd06445">
    <property type="entry name" value="ATase"/>
    <property type="match status" value="1"/>
</dbReference>
<dbReference type="Gene3D" id="3.30.160.70">
    <property type="entry name" value="Methylated DNA-protein cysteine methyltransferase domain"/>
    <property type="match status" value="1"/>
</dbReference>
<dbReference type="Pfam" id="PF02870">
    <property type="entry name" value="Methyltransf_1N"/>
    <property type="match status" value="1"/>
</dbReference>
<dbReference type="KEGG" id="hts:HMJ29_05985"/>
<feature type="domain" description="Methylguanine DNA methyltransferase ribonuclease-like" evidence="10">
    <location>
        <begin position="7"/>
        <end position="69"/>
    </location>
</feature>
<gene>
    <name evidence="11" type="ORF">HMJ29_05985</name>
</gene>
<keyword evidence="4 8" id="KW-0808">Transferase</keyword>
<evidence type="ECO:0000256" key="8">
    <source>
        <dbReference type="HAMAP-Rule" id="MF_00772"/>
    </source>
</evidence>
<dbReference type="Proteomes" id="UP000501623">
    <property type="component" value="Chromosome"/>
</dbReference>
<dbReference type="EC" id="2.1.1.63" evidence="8"/>
<evidence type="ECO:0000256" key="5">
    <source>
        <dbReference type="ARBA" id="ARBA00022763"/>
    </source>
</evidence>
<accession>A0A6M6BEW6</accession>
<keyword evidence="8" id="KW-0963">Cytoplasm</keyword>
<dbReference type="PANTHER" id="PTHR10815:SF13">
    <property type="entry name" value="METHYLATED-DNA--PROTEIN-CYSTEINE METHYLTRANSFERASE"/>
    <property type="match status" value="1"/>
</dbReference>
<dbReference type="RefSeq" id="WP_171590617.1">
    <property type="nucleotide sequence ID" value="NZ_CP053538.1"/>
</dbReference>
<dbReference type="SUPFAM" id="SSF46767">
    <property type="entry name" value="Methylated DNA-protein cysteine methyltransferase, C-terminal domain"/>
    <property type="match status" value="1"/>
</dbReference>
<dbReference type="NCBIfam" id="TIGR00589">
    <property type="entry name" value="ogt"/>
    <property type="match status" value="1"/>
</dbReference>
<feature type="active site" description="Nucleophile; methyl group acceptor" evidence="8">
    <location>
        <position position="129"/>
    </location>
</feature>